<reference evidence="1 2" key="1">
    <citation type="submission" date="2019-11" db="EMBL/GenBank/DDBJ databases">
        <title>Comparative genomics of hydrocarbon-degrading Desulfosarcina strains.</title>
        <authorList>
            <person name="Watanabe M."/>
            <person name="Kojima H."/>
            <person name="Fukui M."/>
        </authorList>
    </citation>
    <scope>NUCLEOTIDE SEQUENCE [LARGE SCALE GENOMIC DNA]</scope>
    <source>
        <strain evidence="1 2">PL12</strain>
    </source>
</reference>
<dbReference type="Pfam" id="PF09411">
    <property type="entry name" value="PagL"/>
    <property type="match status" value="1"/>
</dbReference>
<keyword evidence="2" id="KW-1185">Reference proteome</keyword>
<evidence type="ECO:0000313" key="1">
    <source>
        <dbReference type="EMBL" id="BBO69391.1"/>
    </source>
</evidence>
<dbReference type="EMBL" id="AP021874">
    <property type="protein sequence ID" value="BBO69391.1"/>
    <property type="molecule type" value="Genomic_DNA"/>
</dbReference>
<gene>
    <name evidence="1" type="ORF">DSCA_33210</name>
</gene>
<dbReference type="Gene3D" id="2.40.160.20">
    <property type="match status" value="1"/>
</dbReference>
<evidence type="ECO:0000313" key="2">
    <source>
        <dbReference type="Proteomes" id="UP000427906"/>
    </source>
</evidence>
<sequence length="168" mass="18077">MTGLAFGQSPSAGPVREIRAGVLAHDVDGLWSGESREEGPDFSMAVIFNRPLFNLLSATAYPSVGGSWNTRGDTSTVYGGVLLQWEPASAFSFSTGIGLALHDGERDTDSADRKSLGSRVLFRIPIEIGYAISRHHRIVLAFDHVSNADLASPNEGMDSLGLVYGYRF</sequence>
<accession>A0A5K7YQY9</accession>
<protein>
    <recommendedName>
        <fullName evidence="3">Acyloxyacyl hydrolase</fullName>
    </recommendedName>
</protein>
<dbReference type="InterPro" id="IPR018550">
    <property type="entry name" value="Lipid-A_deacylase-rel"/>
</dbReference>
<organism evidence="1 2">
    <name type="scientific">Desulfosarcina alkanivorans</name>
    <dbReference type="NCBI Taxonomy" id="571177"/>
    <lineage>
        <taxon>Bacteria</taxon>
        <taxon>Pseudomonadati</taxon>
        <taxon>Thermodesulfobacteriota</taxon>
        <taxon>Desulfobacteria</taxon>
        <taxon>Desulfobacterales</taxon>
        <taxon>Desulfosarcinaceae</taxon>
        <taxon>Desulfosarcina</taxon>
    </lineage>
</organism>
<dbReference type="KEGG" id="dalk:DSCA_33210"/>
<dbReference type="Proteomes" id="UP000427906">
    <property type="component" value="Chromosome"/>
</dbReference>
<dbReference type="AlphaFoldDB" id="A0A5K7YQY9"/>
<name>A0A5K7YQY9_9BACT</name>
<proteinExistence type="predicted"/>
<evidence type="ECO:0008006" key="3">
    <source>
        <dbReference type="Google" id="ProtNLM"/>
    </source>
</evidence>